<evidence type="ECO:0000259" key="2">
    <source>
        <dbReference type="PROSITE" id="PS51352"/>
    </source>
</evidence>
<evidence type="ECO:0000313" key="3">
    <source>
        <dbReference type="EMBL" id="CAD9484538.1"/>
    </source>
</evidence>
<feature type="domain" description="Thioredoxin" evidence="2">
    <location>
        <begin position="6"/>
        <end position="134"/>
    </location>
</feature>
<dbReference type="PROSITE" id="PS51352">
    <property type="entry name" value="THIOREDOXIN_2"/>
    <property type="match status" value="1"/>
</dbReference>
<proteinExistence type="predicted"/>
<sequence length="134" mass="15040">MISAIRHLKGSIPRQCMRSAAFNVNRRWMSAVNLSDADAVEKFRMLNSKSVLYFTATWCPPCKAIAPVYEEISTRYPHIAFGKVDVDENSDVALDFEVNAVPTFVLFDGEKAIEKFSGADSGKLEHHVMELEGR</sequence>
<dbReference type="Pfam" id="PF00085">
    <property type="entry name" value="Thioredoxin"/>
    <property type="match status" value="1"/>
</dbReference>
<dbReference type="PANTHER" id="PTHR46115">
    <property type="entry name" value="THIOREDOXIN-LIKE PROTEIN 1"/>
    <property type="match status" value="1"/>
</dbReference>
<dbReference type="PROSITE" id="PS00194">
    <property type="entry name" value="THIOREDOXIN_1"/>
    <property type="match status" value="1"/>
</dbReference>
<protein>
    <recommendedName>
        <fullName evidence="2">Thioredoxin domain-containing protein</fullName>
    </recommendedName>
</protein>
<name>A0A7S2H9R5_9STRA</name>
<dbReference type="CDD" id="cd02947">
    <property type="entry name" value="TRX_family"/>
    <property type="match status" value="1"/>
</dbReference>
<dbReference type="EMBL" id="HBGV01007148">
    <property type="protein sequence ID" value="CAD9484538.1"/>
    <property type="molecule type" value="Transcribed_RNA"/>
</dbReference>
<dbReference type="SUPFAM" id="SSF52833">
    <property type="entry name" value="Thioredoxin-like"/>
    <property type="match status" value="1"/>
</dbReference>
<dbReference type="InterPro" id="IPR036249">
    <property type="entry name" value="Thioredoxin-like_sf"/>
</dbReference>
<dbReference type="InterPro" id="IPR013766">
    <property type="entry name" value="Thioredoxin_domain"/>
</dbReference>
<keyword evidence="1" id="KW-1015">Disulfide bond</keyword>
<evidence type="ECO:0000256" key="1">
    <source>
        <dbReference type="ARBA" id="ARBA00023157"/>
    </source>
</evidence>
<accession>A0A7S2H9R5</accession>
<reference evidence="3" key="1">
    <citation type="submission" date="2021-01" db="EMBL/GenBank/DDBJ databases">
        <authorList>
            <person name="Corre E."/>
            <person name="Pelletier E."/>
            <person name="Niang G."/>
            <person name="Scheremetjew M."/>
            <person name="Finn R."/>
            <person name="Kale V."/>
            <person name="Holt S."/>
            <person name="Cochrane G."/>
            <person name="Meng A."/>
            <person name="Brown T."/>
            <person name="Cohen L."/>
        </authorList>
    </citation>
    <scope>NUCLEOTIDE SEQUENCE</scope>
    <source>
        <strain evidence="3">CCMP826</strain>
    </source>
</reference>
<dbReference type="Gene3D" id="3.40.30.10">
    <property type="entry name" value="Glutaredoxin"/>
    <property type="match status" value="1"/>
</dbReference>
<organism evidence="3">
    <name type="scientific">Helicotheca tamesis</name>
    <dbReference type="NCBI Taxonomy" id="374047"/>
    <lineage>
        <taxon>Eukaryota</taxon>
        <taxon>Sar</taxon>
        <taxon>Stramenopiles</taxon>
        <taxon>Ochrophyta</taxon>
        <taxon>Bacillariophyta</taxon>
        <taxon>Mediophyceae</taxon>
        <taxon>Lithodesmiophycidae</taxon>
        <taxon>Lithodesmiales</taxon>
        <taxon>Lithodesmiaceae</taxon>
        <taxon>Helicotheca</taxon>
    </lineage>
</organism>
<gene>
    <name evidence="3" type="ORF">HTAM1171_LOCUS4361</name>
</gene>
<dbReference type="AlphaFoldDB" id="A0A7S2H9R5"/>
<dbReference type="InterPro" id="IPR017937">
    <property type="entry name" value="Thioredoxin_CS"/>
</dbReference>